<dbReference type="RefSeq" id="WP_248152219.1">
    <property type="nucleotide sequence ID" value="NZ_BAAAOF010000008.1"/>
</dbReference>
<evidence type="ECO:0000313" key="3">
    <source>
        <dbReference type="Proteomes" id="UP001501343"/>
    </source>
</evidence>
<accession>A0ABN2PYQ5</accession>
<keyword evidence="1" id="KW-1133">Transmembrane helix</keyword>
<dbReference type="EMBL" id="BAAAOF010000008">
    <property type="protein sequence ID" value="GAA1938456.1"/>
    <property type="molecule type" value="Genomic_DNA"/>
</dbReference>
<keyword evidence="1" id="KW-0812">Transmembrane</keyword>
<keyword evidence="3" id="KW-1185">Reference proteome</keyword>
<comment type="caution">
    <text evidence="2">The sequence shown here is derived from an EMBL/GenBank/DDBJ whole genome shotgun (WGS) entry which is preliminary data.</text>
</comment>
<name>A0ABN2PYQ5_9MICO</name>
<gene>
    <name evidence="2" type="ORF">GCM10009775_33250</name>
</gene>
<evidence type="ECO:0000313" key="2">
    <source>
        <dbReference type="EMBL" id="GAA1938456.1"/>
    </source>
</evidence>
<feature type="transmembrane region" description="Helical" evidence="1">
    <location>
        <begin position="91"/>
        <end position="116"/>
    </location>
</feature>
<proteinExistence type="predicted"/>
<protein>
    <submittedName>
        <fullName evidence="2">Uncharacterized protein</fullName>
    </submittedName>
</protein>
<organism evidence="2 3">
    <name type="scientific">Microbacterium aoyamense</name>
    <dbReference type="NCBI Taxonomy" id="344166"/>
    <lineage>
        <taxon>Bacteria</taxon>
        <taxon>Bacillati</taxon>
        <taxon>Actinomycetota</taxon>
        <taxon>Actinomycetes</taxon>
        <taxon>Micrococcales</taxon>
        <taxon>Microbacteriaceae</taxon>
        <taxon>Microbacterium</taxon>
    </lineage>
</organism>
<dbReference type="Proteomes" id="UP001501343">
    <property type="component" value="Unassembled WGS sequence"/>
</dbReference>
<feature type="transmembrane region" description="Helical" evidence="1">
    <location>
        <begin position="18"/>
        <end position="39"/>
    </location>
</feature>
<reference evidence="2 3" key="1">
    <citation type="journal article" date="2019" name="Int. J. Syst. Evol. Microbiol.">
        <title>The Global Catalogue of Microorganisms (GCM) 10K type strain sequencing project: providing services to taxonomists for standard genome sequencing and annotation.</title>
        <authorList>
            <consortium name="The Broad Institute Genomics Platform"/>
            <consortium name="The Broad Institute Genome Sequencing Center for Infectious Disease"/>
            <person name="Wu L."/>
            <person name="Ma J."/>
        </authorList>
    </citation>
    <scope>NUCLEOTIDE SEQUENCE [LARGE SCALE GENOMIC DNA]</scope>
    <source>
        <strain evidence="2 3">JCM 14900</strain>
    </source>
</reference>
<evidence type="ECO:0000256" key="1">
    <source>
        <dbReference type="SAM" id="Phobius"/>
    </source>
</evidence>
<sequence>MLPSARTRPLRVLSERLLITKIITGLGLALLLIVAAWSASHSEADGTLSSAGASVAVSQIVSDAVAGDAAVVPNADQDLVAVTEWADVGTVLAGTAGCLLGIFCTILLIALIRYFVLPRTAPRLGGIARTLSILISADRPVLRPVTLSELSISRT</sequence>
<keyword evidence="1" id="KW-0472">Membrane</keyword>